<evidence type="ECO:0000313" key="6">
    <source>
        <dbReference type="Proteomes" id="UP000266067"/>
    </source>
</evidence>
<keyword evidence="6" id="KW-1185">Reference proteome</keyword>
<dbReference type="SMART" id="SM00342">
    <property type="entry name" value="HTH_ARAC"/>
    <property type="match status" value="1"/>
</dbReference>
<dbReference type="OrthoDB" id="5492415at2"/>
<evidence type="ECO:0000256" key="3">
    <source>
        <dbReference type="ARBA" id="ARBA00023163"/>
    </source>
</evidence>
<dbReference type="Proteomes" id="UP000266067">
    <property type="component" value="Unassembled WGS sequence"/>
</dbReference>
<evidence type="ECO:0000313" key="5">
    <source>
        <dbReference type="EMBL" id="RIV36298.1"/>
    </source>
</evidence>
<keyword evidence="2" id="KW-0238">DNA-binding</keyword>
<name>A0A3A1NAB8_9FLAO</name>
<dbReference type="GO" id="GO:0043565">
    <property type="term" value="F:sequence-specific DNA binding"/>
    <property type="evidence" value="ECO:0007669"/>
    <property type="project" value="InterPro"/>
</dbReference>
<dbReference type="InterPro" id="IPR009057">
    <property type="entry name" value="Homeodomain-like_sf"/>
</dbReference>
<evidence type="ECO:0000256" key="2">
    <source>
        <dbReference type="ARBA" id="ARBA00023125"/>
    </source>
</evidence>
<dbReference type="PANTHER" id="PTHR43280">
    <property type="entry name" value="ARAC-FAMILY TRANSCRIPTIONAL REGULATOR"/>
    <property type="match status" value="1"/>
</dbReference>
<dbReference type="EMBL" id="QXFH01000064">
    <property type="protein sequence ID" value="RIV36298.1"/>
    <property type="molecule type" value="Genomic_DNA"/>
</dbReference>
<proteinExistence type="predicted"/>
<dbReference type="SUPFAM" id="SSF46689">
    <property type="entry name" value="Homeodomain-like"/>
    <property type="match status" value="1"/>
</dbReference>
<evidence type="ECO:0000259" key="4">
    <source>
        <dbReference type="PROSITE" id="PS01124"/>
    </source>
</evidence>
<reference evidence="5 6" key="1">
    <citation type="submission" date="2018-08" db="EMBL/GenBank/DDBJ databases">
        <title>Proposal of Muricauda 72 sp.nov. and Muricauda NH166 sp.nov., isolated from seawater.</title>
        <authorList>
            <person name="Cheng H."/>
            <person name="Wu Y.-H."/>
            <person name="Guo L.-L."/>
            <person name="Xu X.-W."/>
        </authorList>
    </citation>
    <scope>NUCLEOTIDE SEQUENCE [LARGE SCALE GENOMIC DNA]</scope>
    <source>
        <strain evidence="5 6">KCTC 22173</strain>
    </source>
</reference>
<comment type="caution">
    <text evidence="5">The sequence shown here is derived from an EMBL/GenBank/DDBJ whole genome shotgun (WGS) entry which is preliminary data.</text>
</comment>
<dbReference type="Pfam" id="PF12833">
    <property type="entry name" value="HTH_18"/>
    <property type="match status" value="1"/>
</dbReference>
<dbReference type="AlphaFoldDB" id="A0A3A1NAB8"/>
<feature type="domain" description="HTH araC/xylS-type" evidence="4">
    <location>
        <begin position="44"/>
        <end position="146"/>
    </location>
</feature>
<gene>
    <name evidence="5" type="ORF">D2V08_02905</name>
</gene>
<sequence>MKRLLKQLVFKYIGQEHQTTDPSNSHEKYKKSGLTEEEALAIQSKIKKAFEEDKIYRNNTICLDILSGHIKENRYKVSQVINTYLSKNFYSFLNEYRIKEAKKLLVSNPTLSVKAIMYEVGFNSKNSFYSAFKKITGLSPNDYRAAANIRFVGQQQEIQMA</sequence>
<organism evidence="5 6">
    <name type="scientific">Flagellimonas lutimaris</name>
    <dbReference type="NCBI Taxonomy" id="475082"/>
    <lineage>
        <taxon>Bacteria</taxon>
        <taxon>Pseudomonadati</taxon>
        <taxon>Bacteroidota</taxon>
        <taxon>Flavobacteriia</taxon>
        <taxon>Flavobacteriales</taxon>
        <taxon>Flavobacteriaceae</taxon>
        <taxon>Flagellimonas</taxon>
    </lineage>
</organism>
<dbReference type="InterPro" id="IPR020449">
    <property type="entry name" value="Tscrpt_reg_AraC-type_HTH"/>
</dbReference>
<evidence type="ECO:0000256" key="1">
    <source>
        <dbReference type="ARBA" id="ARBA00023015"/>
    </source>
</evidence>
<dbReference type="PROSITE" id="PS01124">
    <property type="entry name" value="HTH_ARAC_FAMILY_2"/>
    <property type="match status" value="1"/>
</dbReference>
<dbReference type="Gene3D" id="1.10.10.60">
    <property type="entry name" value="Homeodomain-like"/>
    <property type="match status" value="1"/>
</dbReference>
<dbReference type="GO" id="GO:0003700">
    <property type="term" value="F:DNA-binding transcription factor activity"/>
    <property type="evidence" value="ECO:0007669"/>
    <property type="project" value="InterPro"/>
</dbReference>
<protein>
    <submittedName>
        <fullName evidence="5">AraC family transcriptional regulator</fullName>
    </submittedName>
</protein>
<keyword evidence="1" id="KW-0805">Transcription regulation</keyword>
<dbReference type="PRINTS" id="PR00032">
    <property type="entry name" value="HTHARAC"/>
</dbReference>
<keyword evidence="3" id="KW-0804">Transcription</keyword>
<dbReference type="InterPro" id="IPR018060">
    <property type="entry name" value="HTH_AraC"/>
</dbReference>
<accession>A0A3A1NAB8</accession>
<dbReference type="PANTHER" id="PTHR43280:SF29">
    <property type="entry name" value="ARAC-FAMILY TRANSCRIPTIONAL REGULATOR"/>
    <property type="match status" value="1"/>
</dbReference>
<dbReference type="RefSeq" id="WP_119606611.1">
    <property type="nucleotide sequence ID" value="NZ_QXFH01000064.1"/>
</dbReference>